<dbReference type="EMBL" id="WHWB01032220">
    <property type="protein sequence ID" value="KAJ7426365.1"/>
    <property type="molecule type" value="Genomic_DNA"/>
</dbReference>
<protein>
    <submittedName>
        <fullName evidence="1">Uncharacterized protein</fullName>
    </submittedName>
</protein>
<reference evidence="1" key="1">
    <citation type="submission" date="2019-10" db="EMBL/GenBank/DDBJ databases">
        <authorList>
            <person name="Soares A.E.R."/>
            <person name="Aleixo A."/>
            <person name="Schneider P."/>
            <person name="Miyaki C.Y."/>
            <person name="Schneider M.P."/>
            <person name="Mello C."/>
            <person name="Vasconcelos A.T.R."/>
        </authorList>
    </citation>
    <scope>NUCLEOTIDE SEQUENCE</scope>
    <source>
        <tissue evidence="1">Muscle</tissue>
    </source>
</reference>
<dbReference type="Proteomes" id="UP001145742">
    <property type="component" value="Unassembled WGS sequence"/>
</dbReference>
<accession>A0ABQ9DVK1</accession>
<sequence length="77" mass="8856">MAPGWIRRVSEQHWSEEANRDQLITTDTITDTVLYIIHPLPPLRFPSRSRELGRTEEEHSGANSMVGKNILVPIPMY</sequence>
<evidence type="ECO:0000313" key="1">
    <source>
        <dbReference type="EMBL" id="KAJ7426365.1"/>
    </source>
</evidence>
<keyword evidence="2" id="KW-1185">Reference proteome</keyword>
<organism evidence="1 2">
    <name type="scientific">Willisornis vidua</name>
    <name type="common">Xingu scale-backed antbird</name>
    <dbReference type="NCBI Taxonomy" id="1566151"/>
    <lineage>
        <taxon>Eukaryota</taxon>
        <taxon>Metazoa</taxon>
        <taxon>Chordata</taxon>
        <taxon>Craniata</taxon>
        <taxon>Vertebrata</taxon>
        <taxon>Euteleostomi</taxon>
        <taxon>Archelosauria</taxon>
        <taxon>Archosauria</taxon>
        <taxon>Dinosauria</taxon>
        <taxon>Saurischia</taxon>
        <taxon>Theropoda</taxon>
        <taxon>Coelurosauria</taxon>
        <taxon>Aves</taxon>
        <taxon>Neognathae</taxon>
        <taxon>Neoaves</taxon>
        <taxon>Telluraves</taxon>
        <taxon>Australaves</taxon>
        <taxon>Passeriformes</taxon>
        <taxon>Thamnophilidae</taxon>
        <taxon>Willisornis</taxon>
    </lineage>
</organism>
<proteinExistence type="predicted"/>
<evidence type="ECO:0000313" key="2">
    <source>
        <dbReference type="Proteomes" id="UP001145742"/>
    </source>
</evidence>
<gene>
    <name evidence="1" type="ORF">WISP_16719</name>
</gene>
<comment type="caution">
    <text evidence="1">The sequence shown here is derived from an EMBL/GenBank/DDBJ whole genome shotgun (WGS) entry which is preliminary data.</text>
</comment>
<name>A0ABQ9DVK1_9PASS</name>